<evidence type="ECO:0000256" key="1">
    <source>
        <dbReference type="SAM" id="Phobius"/>
    </source>
</evidence>
<feature type="transmembrane region" description="Helical" evidence="1">
    <location>
        <begin position="21"/>
        <end position="40"/>
    </location>
</feature>
<sequence>MHLNRFRKADRLTGKTFDSRAQCQVFALNLLNISLSWLMLISIQMTCRSTPIVGVIASDSKRLQQRFELQKNLILTTTKNISQ</sequence>
<keyword evidence="1" id="KW-0812">Transmembrane</keyword>
<geneLocation type="plasmid" evidence="2">
    <name>pTSY</name>
</geneLocation>
<keyword evidence="3" id="KW-1185">Reference proteome</keyword>
<evidence type="ECO:0000313" key="2">
    <source>
        <dbReference type="EMBL" id="ETX03669.1"/>
    </source>
</evidence>
<dbReference type="EMBL" id="AZHW01000016">
    <property type="protein sequence ID" value="ETX03669.1"/>
    <property type="molecule type" value="Genomic_DNA"/>
</dbReference>
<comment type="caution">
    <text evidence="2">The sequence shown here is derived from an EMBL/GenBank/DDBJ whole genome shotgun (WGS) entry which is preliminary data.</text>
</comment>
<keyword evidence="2" id="KW-0614">Plasmid</keyword>
<reference evidence="2 3" key="1">
    <citation type="journal article" date="2014" name="Nature">
        <title>An environmental bacterial taxon with a large and distinct metabolic repertoire.</title>
        <authorList>
            <person name="Wilson M.C."/>
            <person name="Mori T."/>
            <person name="Ruckert C."/>
            <person name="Uria A.R."/>
            <person name="Helf M.J."/>
            <person name="Takada K."/>
            <person name="Gernert C."/>
            <person name="Steffens U.A."/>
            <person name="Heycke N."/>
            <person name="Schmitt S."/>
            <person name="Rinke C."/>
            <person name="Helfrich E.J."/>
            <person name="Brachmann A.O."/>
            <person name="Gurgui C."/>
            <person name="Wakimoto T."/>
            <person name="Kracht M."/>
            <person name="Crusemann M."/>
            <person name="Hentschel U."/>
            <person name="Abe I."/>
            <person name="Matsunaga S."/>
            <person name="Kalinowski J."/>
            <person name="Takeyama H."/>
            <person name="Piel J."/>
        </authorList>
    </citation>
    <scope>NUCLEOTIDE SEQUENCE [LARGE SCALE GENOMIC DNA]</scope>
    <source>
        <strain evidence="3">TSY1</strain>
        <plasmid evidence="2">pTSY</plasmid>
    </source>
</reference>
<name>W4LZZ6_ENTF1</name>
<dbReference type="AlphaFoldDB" id="W4LZZ6"/>
<gene>
    <name evidence="2" type="ORF">ETSY1_46545</name>
</gene>
<keyword evidence="1" id="KW-0472">Membrane</keyword>
<keyword evidence="1" id="KW-1133">Transmembrane helix</keyword>
<protein>
    <submittedName>
        <fullName evidence="2">Uncharacterized protein</fullName>
    </submittedName>
</protein>
<evidence type="ECO:0000313" key="3">
    <source>
        <dbReference type="Proteomes" id="UP000019141"/>
    </source>
</evidence>
<dbReference type="Proteomes" id="UP000019141">
    <property type="component" value="Unassembled WGS sequence"/>
</dbReference>
<dbReference type="HOGENOM" id="CLU_2536324_0_0_7"/>
<organism evidence="2 3">
    <name type="scientific">Entotheonella factor</name>
    <dbReference type="NCBI Taxonomy" id="1429438"/>
    <lineage>
        <taxon>Bacteria</taxon>
        <taxon>Pseudomonadati</taxon>
        <taxon>Nitrospinota/Tectimicrobiota group</taxon>
        <taxon>Candidatus Tectimicrobiota</taxon>
        <taxon>Candidatus Entotheonellia</taxon>
        <taxon>Candidatus Entotheonellales</taxon>
        <taxon>Candidatus Entotheonellaceae</taxon>
        <taxon>Candidatus Entotheonella</taxon>
    </lineage>
</organism>
<proteinExistence type="predicted"/>
<accession>W4LZZ6</accession>